<feature type="region of interest" description="Disordered" evidence="13">
    <location>
        <begin position="555"/>
        <end position="595"/>
    </location>
</feature>
<dbReference type="EMBL" id="IACT01002041">
    <property type="protein sequence ID" value="LAC21348.1"/>
    <property type="molecule type" value="mRNA"/>
</dbReference>
<evidence type="ECO:0000256" key="1">
    <source>
        <dbReference type="ARBA" id="ARBA00000900"/>
    </source>
</evidence>
<feature type="compositionally biased region" description="Low complexity" evidence="13">
    <location>
        <begin position="357"/>
        <end position="374"/>
    </location>
</feature>
<feature type="compositionally biased region" description="Low complexity" evidence="13">
    <location>
        <begin position="449"/>
        <end position="462"/>
    </location>
</feature>
<dbReference type="InterPro" id="IPR041888">
    <property type="entry name" value="RING-HC_ZNF598/HEL2"/>
</dbReference>
<feature type="compositionally biased region" description="Polar residues" evidence="13">
    <location>
        <begin position="812"/>
        <end position="836"/>
    </location>
</feature>
<evidence type="ECO:0000256" key="13">
    <source>
        <dbReference type="SAM" id="MobiDB-lite"/>
    </source>
</evidence>
<dbReference type="GO" id="GO:0061630">
    <property type="term" value="F:ubiquitin protein ligase activity"/>
    <property type="evidence" value="ECO:0007669"/>
    <property type="project" value="UniProtKB-EC"/>
</dbReference>
<feature type="compositionally biased region" description="Polar residues" evidence="13">
    <location>
        <begin position="555"/>
        <end position="579"/>
    </location>
</feature>
<dbReference type="Pfam" id="PF23208">
    <property type="entry name" value="zf_C2H2_ZNF598"/>
    <property type="match status" value="1"/>
</dbReference>
<sequence length="1047" mass="114662">MSKSQGNNSRSHGREVTFDELEGLCVICFCKAEIYSVGECDHPVCYVCSTRMRVLIQINECPICRKEMAQVVFMTKERLMPYRNVSTRTLSYERRYSLYFENDQVMSAYDKLLHHPCPVCPGETLFGTFLQLKDHVQKHHQLYYCELCLENLKIFSRDRRAYTRSELATHRRKGDVDDRSHRGHPLCEFCDTRFMDQDELYKHLRKDHFYCHFCDADGFHNYYDDYPALQQHFAHNHFLCEEGDCRNKQFTNVFRNKLDMQAHYLEQHADTKQAIRLARTVDIEFTVNHGPTLVDRGGLLRGRGGRGRPSRGRGGRGGDDGQYESDEPPFPPPPPPQHSIDINCVQDFPSLVGTAESGGSNIVNVTSSSSRSSALGGGNKNTFTVRAMRGTIATIPEQFPVLGKPSSSSINVTATTSPASNNSNTGGVGRGAGIYNPSTTSVHLKVNSKKGSTGGSSPSGASSGRGGQVSIQYSRISSASPSCVPNVAGNCYKQGKDGSKETRPQTQVGNITLKSRINNASGNKENSNVYVDPFPSLGQPSKSLQSTFGSYNQFSSSASGPVSSTRSSPLNSNVSSTKVLSVKTKDPKSFEKKLSGKNDFPSLLSDSQQNEHMKNYQGMSTVTVPVNNSWTKSTEYIPKSQAISKPPTPVDVSASSKANKKKKGNNQAQTAAVVAAAASSSFSLTNGNSFQANKKRPLRLNNVFEESDDEEQKDASLASMYNTGSRRNDDLFNYTSHAPESSSSVRTVSADAFDAKRKSELKIGSLKAAAPALSSFGDFPSLGGGGATSNSTNSNNVNKKKNNNNSSPSTSDGWSTINSIKKNSTTKNGVKSNFSNTDMTFHNSYGESFSISPSEESNGIYASVRNASRASSAPSSTKSNSAGQSQQKAKKEKNKKPHEFLHPPNFEKRNQQLIKTISEICGGNTDKFNRFKALAGSLRSGGLGGREYYQQCRQLMGRATMLRLLPELLVLLPDIGKQQAVYMSYKQLDDDNNNNSSSSSGSGLQFRVCESCNQVLSGRDFEHHMAKHGSNLDSEFPSLRIVSASLD</sequence>
<dbReference type="PANTHER" id="PTHR22938:SF0">
    <property type="entry name" value="E3 UBIQUITIN-PROTEIN LIGASE ZNF598"/>
    <property type="match status" value="1"/>
</dbReference>
<dbReference type="InterPro" id="IPR013087">
    <property type="entry name" value="Znf_C2H2_type"/>
</dbReference>
<dbReference type="GO" id="GO:0005737">
    <property type="term" value="C:cytoplasm"/>
    <property type="evidence" value="ECO:0007669"/>
    <property type="project" value="UniProtKB-SubCell"/>
</dbReference>
<comment type="subcellular location">
    <subcellularLocation>
        <location evidence="2">Cytoplasm</location>
    </subcellularLocation>
</comment>
<accession>A0A6A7FSE2</accession>
<keyword evidence="10" id="KW-0862">Zinc</keyword>
<evidence type="ECO:0000256" key="5">
    <source>
        <dbReference type="ARBA" id="ARBA00022490"/>
    </source>
</evidence>
<dbReference type="PANTHER" id="PTHR22938">
    <property type="entry name" value="ZINC FINGER PROTEIN 598"/>
    <property type="match status" value="1"/>
</dbReference>
<feature type="region of interest" description="Disordered" evidence="13">
    <location>
        <begin position="638"/>
        <end position="667"/>
    </location>
</feature>
<feature type="compositionally biased region" description="Low complexity" evidence="13">
    <location>
        <begin position="865"/>
        <end position="882"/>
    </location>
</feature>
<feature type="compositionally biased region" description="Polar residues" evidence="13">
    <location>
        <begin position="733"/>
        <end position="747"/>
    </location>
</feature>
<feature type="compositionally biased region" description="Polar residues" evidence="13">
    <location>
        <begin position="405"/>
        <end position="425"/>
    </location>
</feature>
<evidence type="ECO:0000256" key="8">
    <source>
        <dbReference type="ARBA" id="ARBA00022723"/>
    </source>
</evidence>
<dbReference type="GO" id="GO:0043022">
    <property type="term" value="F:ribosome binding"/>
    <property type="evidence" value="ECO:0007669"/>
    <property type="project" value="TreeGrafter"/>
</dbReference>
<dbReference type="InterPro" id="IPR044288">
    <property type="entry name" value="ZNF598/HEL2"/>
</dbReference>
<feature type="region of interest" description="Disordered" evidence="13">
    <location>
        <begin position="865"/>
        <end position="904"/>
    </location>
</feature>
<evidence type="ECO:0000313" key="15">
    <source>
        <dbReference type="EMBL" id="LAC21348.1"/>
    </source>
</evidence>
<dbReference type="SUPFAM" id="SSF57850">
    <property type="entry name" value="RING/U-box"/>
    <property type="match status" value="1"/>
</dbReference>
<dbReference type="InterPro" id="IPR056437">
    <property type="entry name" value="Znf-C2H2_ZNF598/HEL2"/>
</dbReference>
<reference evidence="15" key="1">
    <citation type="submission" date="2017-11" db="EMBL/GenBank/DDBJ databases">
        <title>The sensing device of the deep-sea amphipod.</title>
        <authorList>
            <person name="Kobayashi H."/>
            <person name="Nagahama T."/>
            <person name="Arai W."/>
            <person name="Sasagawa Y."/>
            <person name="Umeda M."/>
            <person name="Hayashi T."/>
            <person name="Nikaido I."/>
            <person name="Watanabe H."/>
            <person name="Oguri K."/>
            <person name="Kitazato H."/>
            <person name="Fujioka K."/>
            <person name="Kido Y."/>
            <person name="Takami H."/>
        </authorList>
    </citation>
    <scope>NUCLEOTIDE SEQUENCE</scope>
    <source>
        <tissue evidence="15">Whole body</tissue>
    </source>
</reference>
<feature type="compositionally biased region" description="Basic and acidic residues" evidence="13">
    <location>
        <begin position="583"/>
        <end position="595"/>
    </location>
</feature>
<comment type="pathway">
    <text evidence="3">Protein modification; protein ubiquitination.</text>
</comment>
<evidence type="ECO:0000256" key="10">
    <source>
        <dbReference type="ARBA" id="ARBA00022833"/>
    </source>
</evidence>
<dbReference type="GO" id="GO:0016567">
    <property type="term" value="P:protein ubiquitination"/>
    <property type="evidence" value="ECO:0007669"/>
    <property type="project" value="TreeGrafter"/>
</dbReference>
<evidence type="ECO:0000256" key="4">
    <source>
        <dbReference type="ARBA" id="ARBA00012483"/>
    </source>
</evidence>
<feature type="region of interest" description="Disordered" evidence="13">
    <location>
        <begin position="357"/>
        <end position="379"/>
    </location>
</feature>
<feature type="domain" description="RING-type" evidence="14">
    <location>
        <begin position="25"/>
        <end position="65"/>
    </location>
</feature>
<dbReference type="Gene3D" id="3.30.40.10">
    <property type="entry name" value="Zinc/RING finger domain, C3HC4 (zinc finger)"/>
    <property type="match status" value="1"/>
</dbReference>
<evidence type="ECO:0000256" key="12">
    <source>
        <dbReference type="PROSITE-ProRule" id="PRU00175"/>
    </source>
</evidence>
<evidence type="ECO:0000256" key="3">
    <source>
        <dbReference type="ARBA" id="ARBA00004906"/>
    </source>
</evidence>
<organism evidence="15">
    <name type="scientific">Hirondellea gigas</name>
    <dbReference type="NCBI Taxonomy" id="1518452"/>
    <lineage>
        <taxon>Eukaryota</taxon>
        <taxon>Metazoa</taxon>
        <taxon>Ecdysozoa</taxon>
        <taxon>Arthropoda</taxon>
        <taxon>Crustacea</taxon>
        <taxon>Multicrustacea</taxon>
        <taxon>Malacostraca</taxon>
        <taxon>Eumalacostraca</taxon>
        <taxon>Peracarida</taxon>
        <taxon>Amphipoda</taxon>
        <taxon>Amphilochidea</taxon>
        <taxon>Lysianassida</taxon>
        <taxon>Lysianassidira</taxon>
        <taxon>Lysianassoidea</taxon>
        <taxon>Lysianassidae</taxon>
        <taxon>Hirondellea</taxon>
    </lineage>
</organism>
<feature type="compositionally biased region" description="Basic and acidic residues" evidence="13">
    <location>
        <begin position="494"/>
        <end position="503"/>
    </location>
</feature>
<feature type="region of interest" description="Disordered" evidence="13">
    <location>
        <begin position="726"/>
        <end position="749"/>
    </location>
</feature>
<dbReference type="SMART" id="SM00355">
    <property type="entry name" value="ZnF_C2H2"/>
    <property type="match status" value="5"/>
</dbReference>
<dbReference type="InterPro" id="IPR001841">
    <property type="entry name" value="Znf_RING"/>
</dbReference>
<feature type="region of interest" description="Disordered" evidence="13">
    <location>
        <begin position="294"/>
        <end position="340"/>
    </location>
</feature>
<protein>
    <recommendedName>
        <fullName evidence="4">RING-type E3 ubiquitin transferase</fullName>
        <ecNumber evidence="4">2.3.2.27</ecNumber>
    </recommendedName>
</protein>
<dbReference type="PROSITE" id="PS00028">
    <property type="entry name" value="ZINC_FINGER_C2H2_1"/>
    <property type="match status" value="1"/>
</dbReference>
<evidence type="ECO:0000256" key="9">
    <source>
        <dbReference type="ARBA" id="ARBA00022771"/>
    </source>
</evidence>
<feature type="compositionally biased region" description="Pro residues" evidence="13">
    <location>
        <begin position="328"/>
        <end position="337"/>
    </location>
</feature>
<dbReference type="InterPro" id="IPR057634">
    <property type="entry name" value="PAH_ZNF598/HEL2"/>
</dbReference>
<dbReference type="EC" id="2.3.2.27" evidence="4"/>
<comment type="similarity">
    <text evidence="11">Belongs to the ZNF598/HEL2 family.</text>
</comment>
<keyword evidence="6" id="KW-0597">Phosphoprotein</keyword>
<dbReference type="Pfam" id="PF25447">
    <property type="entry name" value="RING_ZNF598"/>
    <property type="match status" value="1"/>
</dbReference>
<dbReference type="Pfam" id="PF23202">
    <property type="entry name" value="PAH_ZNF598"/>
    <property type="match status" value="1"/>
</dbReference>
<dbReference type="InterPro" id="IPR013083">
    <property type="entry name" value="Znf_RING/FYVE/PHD"/>
</dbReference>
<feature type="region of interest" description="Disordered" evidence="13">
    <location>
        <begin position="787"/>
        <end position="836"/>
    </location>
</feature>
<keyword evidence="9 12" id="KW-0863">Zinc-finger</keyword>
<dbReference type="CDD" id="cd16615">
    <property type="entry name" value="RING-HC_ZNF598"/>
    <property type="match status" value="1"/>
</dbReference>
<evidence type="ECO:0000256" key="6">
    <source>
        <dbReference type="ARBA" id="ARBA00022553"/>
    </source>
</evidence>
<keyword evidence="8" id="KW-0479">Metal-binding</keyword>
<keyword evidence="7" id="KW-0808">Transferase</keyword>
<keyword evidence="5" id="KW-0963">Cytoplasm</keyword>
<dbReference type="Pfam" id="PF23230">
    <property type="entry name" value="zf-C2H2_13"/>
    <property type="match status" value="1"/>
</dbReference>
<name>A0A6A7FSE2_9CRUS</name>
<proteinExistence type="evidence at transcript level"/>
<feature type="compositionally biased region" description="Polar residues" evidence="13">
    <location>
        <begin position="504"/>
        <end position="528"/>
    </location>
</feature>
<evidence type="ECO:0000256" key="7">
    <source>
        <dbReference type="ARBA" id="ARBA00022679"/>
    </source>
</evidence>
<dbReference type="PROSITE" id="PS50089">
    <property type="entry name" value="ZF_RING_2"/>
    <property type="match status" value="1"/>
</dbReference>
<feature type="region of interest" description="Disordered" evidence="13">
    <location>
        <begin position="492"/>
        <end position="528"/>
    </location>
</feature>
<feature type="compositionally biased region" description="Low complexity" evidence="13">
    <location>
        <begin position="788"/>
        <end position="811"/>
    </location>
</feature>
<dbReference type="GO" id="GO:0072344">
    <property type="term" value="P:rescue of stalled ribosome"/>
    <property type="evidence" value="ECO:0007669"/>
    <property type="project" value="InterPro"/>
</dbReference>
<dbReference type="GO" id="GO:0008270">
    <property type="term" value="F:zinc ion binding"/>
    <property type="evidence" value="ECO:0007669"/>
    <property type="project" value="UniProtKB-KW"/>
</dbReference>
<evidence type="ECO:0000259" key="14">
    <source>
        <dbReference type="PROSITE" id="PS50089"/>
    </source>
</evidence>
<evidence type="ECO:0000256" key="2">
    <source>
        <dbReference type="ARBA" id="ARBA00004496"/>
    </source>
</evidence>
<feature type="region of interest" description="Disordered" evidence="13">
    <location>
        <begin position="445"/>
        <end position="469"/>
    </location>
</feature>
<comment type="catalytic activity">
    <reaction evidence="1">
        <text>S-ubiquitinyl-[E2 ubiquitin-conjugating enzyme]-L-cysteine + [acceptor protein]-L-lysine = [E2 ubiquitin-conjugating enzyme]-L-cysteine + N(6)-ubiquitinyl-[acceptor protein]-L-lysine.</text>
        <dbReference type="EC" id="2.3.2.27"/>
    </reaction>
</comment>
<dbReference type="InterPro" id="IPR059042">
    <property type="entry name" value="Znf_C2H2_ZNF598"/>
</dbReference>
<dbReference type="AlphaFoldDB" id="A0A6A7FSE2"/>
<evidence type="ECO:0000256" key="11">
    <source>
        <dbReference type="ARBA" id="ARBA00035113"/>
    </source>
</evidence>
<feature type="compositionally biased region" description="Basic residues" evidence="13">
    <location>
        <begin position="303"/>
        <end position="314"/>
    </location>
</feature>
<feature type="region of interest" description="Disordered" evidence="13">
    <location>
        <begin position="404"/>
        <end position="433"/>
    </location>
</feature>